<organism evidence="7 8">
    <name type="scientific">Maritalea porphyrae</name>
    <dbReference type="NCBI Taxonomy" id="880732"/>
    <lineage>
        <taxon>Bacteria</taxon>
        <taxon>Pseudomonadati</taxon>
        <taxon>Pseudomonadota</taxon>
        <taxon>Alphaproteobacteria</taxon>
        <taxon>Hyphomicrobiales</taxon>
        <taxon>Devosiaceae</taxon>
        <taxon>Maritalea</taxon>
    </lineage>
</organism>
<keyword evidence="1" id="KW-0678">Repressor</keyword>
<dbReference type="PROSITE" id="PS50977">
    <property type="entry name" value="HTH_TETR_2"/>
    <property type="match status" value="1"/>
</dbReference>
<protein>
    <submittedName>
        <fullName evidence="7">TetR family transcriptional regulator</fullName>
    </submittedName>
</protein>
<name>A0ABQ5UWQ2_9HYPH</name>
<evidence type="ECO:0000256" key="4">
    <source>
        <dbReference type="ARBA" id="ARBA00023163"/>
    </source>
</evidence>
<keyword evidence="4" id="KW-0804">Transcription</keyword>
<dbReference type="PROSITE" id="PS01081">
    <property type="entry name" value="HTH_TETR_1"/>
    <property type="match status" value="1"/>
</dbReference>
<dbReference type="PANTHER" id="PTHR30055:SF175">
    <property type="entry name" value="HTH-TYPE TRANSCRIPTIONAL REPRESSOR KSTR2"/>
    <property type="match status" value="1"/>
</dbReference>
<dbReference type="RefSeq" id="WP_284365350.1">
    <property type="nucleotide sequence ID" value="NZ_BSNI01000002.1"/>
</dbReference>
<evidence type="ECO:0000313" key="8">
    <source>
        <dbReference type="Proteomes" id="UP001161405"/>
    </source>
</evidence>
<dbReference type="EMBL" id="BSNI01000002">
    <property type="protein sequence ID" value="GLQ18427.1"/>
    <property type="molecule type" value="Genomic_DNA"/>
</dbReference>
<feature type="domain" description="HTH tetR-type" evidence="6">
    <location>
        <begin position="22"/>
        <end position="82"/>
    </location>
</feature>
<dbReference type="Gene3D" id="1.10.357.10">
    <property type="entry name" value="Tetracycline Repressor, domain 2"/>
    <property type="match status" value="1"/>
</dbReference>
<keyword evidence="8" id="KW-1185">Reference proteome</keyword>
<dbReference type="PANTHER" id="PTHR30055">
    <property type="entry name" value="HTH-TYPE TRANSCRIPTIONAL REGULATOR RUTR"/>
    <property type="match status" value="1"/>
</dbReference>
<comment type="caution">
    <text evidence="7">The sequence shown here is derived from an EMBL/GenBank/DDBJ whole genome shotgun (WGS) entry which is preliminary data.</text>
</comment>
<evidence type="ECO:0000256" key="2">
    <source>
        <dbReference type="ARBA" id="ARBA00023015"/>
    </source>
</evidence>
<keyword evidence="2" id="KW-0805">Transcription regulation</keyword>
<reference evidence="7" key="1">
    <citation type="journal article" date="2014" name="Int. J. Syst. Evol. Microbiol.">
        <title>Complete genome of a new Firmicutes species belonging to the dominant human colonic microbiota ('Ruminococcus bicirculans') reveals two chromosomes and a selective capacity to utilize plant glucans.</title>
        <authorList>
            <consortium name="NISC Comparative Sequencing Program"/>
            <person name="Wegmann U."/>
            <person name="Louis P."/>
            <person name="Goesmann A."/>
            <person name="Henrissat B."/>
            <person name="Duncan S.H."/>
            <person name="Flint H.J."/>
        </authorList>
    </citation>
    <scope>NUCLEOTIDE SEQUENCE</scope>
    <source>
        <strain evidence="7">NBRC 107169</strain>
    </source>
</reference>
<dbReference type="InterPro" id="IPR041490">
    <property type="entry name" value="KstR2_TetR_C"/>
</dbReference>
<reference evidence="7" key="2">
    <citation type="submission" date="2023-01" db="EMBL/GenBank/DDBJ databases">
        <title>Draft genome sequence of Maritalea porphyrae strain NBRC 107169.</title>
        <authorList>
            <person name="Sun Q."/>
            <person name="Mori K."/>
        </authorList>
    </citation>
    <scope>NUCLEOTIDE SEQUENCE</scope>
    <source>
        <strain evidence="7">NBRC 107169</strain>
    </source>
</reference>
<dbReference type="InterPro" id="IPR050109">
    <property type="entry name" value="HTH-type_TetR-like_transc_reg"/>
</dbReference>
<evidence type="ECO:0000256" key="1">
    <source>
        <dbReference type="ARBA" id="ARBA00022491"/>
    </source>
</evidence>
<evidence type="ECO:0000259" key="6">
    <source>
        <dbReference type="PROSITE" id="PS50977"/>
    </source>
</evidence>
<evidence type="ECO:0000256" key="5">
    <source>
        <dbReference type="PROSITE-ProRule" id="PRU00335"/>
    </source>
</evidence>
<dbReference type="InterPro" id="IPR001647">
    <property type="entry name" value="HTH_TetR"/>
</dbReference>
<dbReference type="SUPFAM" id="SSF48498">
    <property type="entry name" value="Tetracyclin repressor-like, C-terminal domain"/>
    <property type="match status" value="1"/>
</dbReference>
<dbReference type="Pfam" id="PF00440">
    <property type="entry name" value="TetR_N"/>
    <property type="match status" value="1"/>
</dbReference>
<gene>
    <name evidence="7" type="ORF">GCM10007879_26760</name>
</gene>
<dbReference type="InterPro" id="IPR036271">
    <property type="entry name" value="Tet_transcr_reg_TetR-rel_C_sf"/>
</dbReference>
<dbReference type="Pfam" id="PF17932">
    <property type="entry name" value="TetR_C_24"/>
    <property type="match status" value="1"/>
</dbReference>
<accession>A0ABQ5UWQ2</accession>
<keyword evidence="3 5" id="KW-0238">DNA-binding</keyword>
<evidence type="ECO:0000313" key="7">
    <source>
        <dbReference type="EMBL" id="GLQ18427.1"/>
    </source>
</evidence>
<dbReference type="Gene3D" id="1.10.10.60">
    <property type="entry name" value="Homeodomain-like"/>
    <property type="match status" value="1"/>
</dbReference>
<dbReference type="PRINTS" id="PR00455">
    <property type="entry name" value="HTHTETR"/>
</dbReference>
<feature type="DNA-binding region" description="H-T-H motif" evidence="5">
    <location>
        <begin position="45"/>
        <end position="64"/>
    </location>
</feature>
<evidence type="ECO:0000256" key="3">
    <source>
        <dbReference type="ARBA" id="ARBA00023125"/>
    </source>
</evidence>
<dbReference type="InterPro" id="IPR023772">
    <property type="entry name" value="DNA-bd_HTH_TetR-type_CS"/>
</dbReference>
<dbReference type="Proteomes" id="UP001161405">
    <property type="component" value="Unassembled WGS sequence"/>
</dbReference>
<dbReference type="InterPro" id="IPR009057">
    <property type="entry name" value="Homeodomain-like_sf"/>
</dbReference>
<sequence>MNHMNVNKSQLASPFRREDVRSQKLEFMCRAASDLFNKNGFEATSLDEVAAVLSISKPSIYYYFKNKSELLLGCYERTLDICEELLELANKQEGSGLNQLSYFIENLIVLHCSNGSIAVVSDVDALPTEAKADVRARSRALTEGLEGLAILGAKDGSIRADLAPIITRFIMGGVNWIPKWHTEEGSLSPEEIAKAYLSFLTNGIGAK</sequence>
<dbReference type="SUPFAM" id="SSF46689">
    <property type="entry name" value="Homeodomain-like"/>
    <property type="match status" value="1"/>
</dbReference>
<proteinExistence type="predicted"/>